<sequence>MGIAGDRPEMGIVRDGHEMGIGGFQAGLRVCVGGGCLIELADLGQMMGARGRGFVAGGILCSGGSFGRAISAEVAEGLAEGTPGTELSTKLGTVVACTSSAGIELRREEEEEGEGREGCWGGGFDVERSVVFIRWFSKLFAPMAKEICEKLMLVLVALVLLFVQGAATAAGMKTLTNLEIRKELKRLNKPAIKTIKSEDGEIIDCVDIYKQPAFDHPLLKNHTIQMRPSFYDSTKISSSKPLEQLWHKSGSCPKGTIPIRRTRKEDLLRDISFGRKINLPSQLDHAKMVTEVENHGAQAKISVWNVHVEEDEHSTASIFVRQKDKFDLVNAGWIVSDYIMGDNNTHLYAYWGSDTDGCYNLKCPGFVQTNNGIALGSVIPVSVYDGNQQTLELRISMDPANNNWWLVVGLDTLGYWPSSLFKDMVGRADRIEWSGEVLNLEPDDHHTTTQMGSGHFAGAGKGRAAFFDNCRVLECQAGVSAQAQEALSKV</sequence>
<proteinExistence type="predicted"/>
<gene>
    <name evidence="1" type="ORF">MRB53_005081</name>
</gene>
<evidence type="ECO:0000313" key="2">
    <source>
        <dbReference type="Proteomes" id="UP001234297"/>
    </source>
</evidence>
<dbReference type="EMBL" id="CM056810">
    <property type="protein sequence ID" value="KAJ8643333.1"/>
    <property type="molecule type" value="Genomic_DNA"/>
</dbReference>
<organism evidence="1 2">
    <name type="scientific">Persea americana</name>
    <name type="common">Avocado</name>
    <dbReference type="NCBI Taxonomy" id="3435"/>
    <lineage>
        <taxon>Eukaryota</taxon>
        <taxon>Viridiplantae</taxon>
        <taxon>Streptophyta</taxon>
        <taxon>Embryophyta</taxon>
        <taxon>Tracheophyta</taxon>
        <taxon>Spermatophyta</taxon>
        <taxon>Magnoliopsida</taxon>
        <taxon>Magnoliidae</taxon>
        <taxon>Laurales</taxon>
        <taxon>Lauraceae</taxon>
        <taxon>Persea</taxon>
    </lineage>
</organism>
<dbReference type="Proteomes" id="UP001234297">
    <property type="component" value="Chromosome 2"/>
</dbReference>
<keyword evidence="2" id="KW-1185">Reference proteome</keyword>
<name>A0ACC2MD34_PERAE</name>
<reference evidence="1 2" key="1">
    <citation type="journal article" date="2022" name="Hortic Res">
        <title>A haplotype resolved chromosomal level avocado genome allows analysis of novel avocado genes.</title>
        <authorList>
            <person name="Nath O."/>
            <person name="Fletcher S.J."/>
            <person name="Hayward A."/>
            <person name="Shaw L.M."/>
            <person name="Masouleh A.K."/>
            <person name="Furtado A."/>
            <person name="Henry R.J."/>
            <person name="Mitter N."/>
        </authorList>
    </citation>
    <scope>NUCLEOTIDE SEQUENCE [LARGE SCALE GENOMIC DNA]</scope>
    <source>
        <strain evidence="2">cv. Hass</strain>
    </source>
</reference>
<accession>A0ACC2MD34</accession>
<comment type="caution">
    <text evidence="1">The sequence shown here is derived from an EMBL/GenBank/DDBJ whole genome shotgun (WGS) entry which is preliminary data.</text>
</comment>
<evidence type="ECO:0000313" key="1">
    <source>
        <dbReference type="EMBL" id="KAJ8643333.1"/>
    </source>
</evidence>
<protein>
    <submittedName>
        <fullName evidence="1">Uncharacterized protein</fullName>
    </submittedName>
</protein>